<name>A0AAU9PGN6_9ASTR</name>
<evidence type="ECO:0000313" key="3">
    <source>
        <dbReference type="Proteomes" id="UP001157418"/>
    </source>
</evidence>
<organism evidence="2 3">
    <name type="scientific">Lactuca virosa</name>
    <dbReference type="NCBI Taxonomy" id="75947"/>
    <lineage>
        <taxon>Eukaryota</taxon>
        <taxon>Viridiplantae</taxon>
        <taxon>Streptophyta</taxon>
        <taxon>Embryophyta</taxon>
        <taxon>Tracheophyta</taxon>
        <taxon>Spermatophyta</taxon>
        <taxon>Magnoliopsida</taxon>
        <taxon>eudicotyledons</taxon>
        <taxon>Gunneridae</taxon>
        <taxon>Pentapetalae</taxon>
        <taxon>asterids</taxon>
        <taxon>campanulids</taxon>
        <taxon>Asterales</taxon>
        <taxon>Asteraceae</taxon>
        <taxon>Cichorioideae</taxon>
        <taxon>Cichorieae</taxon>
        <taxon>Lactucinae</taxon>
        <taxon>Lactuca</taxon>
    </lineage>
</organism>
<reference evidence="2 3" key="1">
    <citation type="submission" date="2022-01" db="EMBL/GenBank/DDBJ databases">
        <authorList>
            <person name="Xiong W."/>
            <person name="Schranz E."/>
        </authorList>
    </citation>
    <scope>NUCLEOTIDE SEQUENCE [LARGE SCALE GENOMIC DNA]</scope>
</reference>
<comment type="caution">
    <text evidence="2">The sequence shown here is derived from an EMBL/GenBank/DDBJ whole genome shotgun (WGS) entry which is preliminary data.</text>
</comment>
<evidence type="ECO:0000259" key="1">
    <source>
        <dbReference type="Pfam" id="PF03732"/>
    </source>
</evidence>
<protein>
    <recommendedName>
        <fullName evidence="1">Retrotransposon gag domain-containing protein</fullName>
    </recommendedName>
</protein>
<keyword evidence="3" id="KW-1185">Reference proteome</keyword>
<dbReference type="Pfam" id="PF03732">
    <property type="entry name" value="Retrotrans_gag"/>
    <property type="match status" value="1"/>
</dbReference>
<dbReference type="PANTHER" id="PTHR33223:SF6">
    <property type="entry name" value="CCHC-TYPE DOMAIN-CONTAINING PROTEIN"/>
    <property type="match status" value="1"/>
</dbReference>
<dbReference type="PANTHER" id="PTHR33223">
    <property type="entry name" value="CCHC-TYPE DOMAIN-CONTAINING PROTEIN"/>
    <property type="match status" value="1"/>
</dbReference>
<dbReference type="EMBL" id="CAKMRJ010005634">
    <property type="protein sequence ID" value="CAH1449498.1"/>
    <property type="molecule type" value="Genomic_DNA"/>
</dbReference>
<dbReference type="Proteomes" id="UP001157418">
    <property type="component" value="Unassembled WGS sequence"/>
</dbReference>
<evidence type="ECO:0000313" key="2">
    <source>
        <dbReference type="EMBL" id="CAH1449498.1"/>
    </source>
</evidence>
<sequence length="259" mass="29074">MTNNTTKISALEATVSKLGEDFEATRKENAQQFSDILKAIGNLTTTLEGQKSNKGPAFEFGSFNSDDDASGWKPPKNNDRNKGAGRLGWEFRKLKAPIFEGEDVYGWIYRVERFFEVQGIDEKDQLRAATICLDGSTLLWYRWNEARTPCATWADLKQQLLERFQPSQEGSLYEQFLTIQQEGTARDYVCLFERLAGQLTDIPEKVLEGSFIKGLKPELRSTVRIMEPESLARAMRIAIMLDDNKATGGAKTGGGTNPQ</sequence>
<proteinExistence type="predicted"/>
<dbReference type="AlphaFoldDB" id="A0AAU9PGN6"/>
<accession>A0AAU9PGN6</accession>
<feature type="domain" description="Retrotransposon gag" evidence="1">
    <location>
        <begin position="128"/>
        <end position="217"/>
    </location>
</feature>
<gene>
    <name evidence="2" type="ORF">LVIROSA_LOCUS34979</name>
</gene>
<dbReference type="InterPro" id="IPR005162">
    <property type="entry name" value="Retrotrans_gag_dom"/>
</dbReference>